<dbReference type="Gene3D" id="1.10.3210.30">
    <property type="match status" value="1"/>
</dbReference>
<protein>
    <submittedName>
        <fullName evidence="13">CRISPR-associated helicase, Cas3 family</fullName>
    </submittedName>
</protein>
<dbReference type="PANTHER" id="PTHR47962">
    <property type="entry name" value="ATP-DEPENDENT HELICASE LHR-RELATED-RELATED"/>
    <property type="match status" value="1"/>
</dbReference>
<dbReference type="InterPro" id="IPR006474">
    <property type="entry name" value="Helicase_Cas3_CRISPR-ass_core"/>
</dbReference>
<dbReference type="NCBIfam" id="TIGR01587">
    <property type="entry name" value="cas3_core"/>
    <property type="match status" value="1"/>
</dbReference>
<dbReference type="OrthoDB" id="9810236at2"/>
<dbReference type="InterPro" id="IPR054712">
    <property type="entry name" value="Cas3-like_dom"/>
</dbReference>
<dbReference type="Gene3D" id="3.40.50.300">
    <property type="entry name" value="P-loop containing nucleotide triphosphate hydrolases"/>
    <property type="match status" value="2"/>
</dbReference>
<keyword evidence="4" id="KW-0479">Metal-binding</keyword>
<dbReference type="GO" id="GO:0051607">
    <property type="term" value="P:defense response to virus"/>
    <property type="evidence" value="ECO:0007669"/>
    <property type="project" value="UniProtKB-KW"/>
</dbReference>
<gene>
    <name evidence="13" type="ORF">SAMN04488569_100568</name>
</gene>
<evidence type="ECO:0000259" key="10">
    <source>
        <dbReference type="PROSITE" id="PS51192"/>
    </source>
</evidence>
<dbReference type="GO" id="GO:0046872">
    <property type="term" value="F:metal ion binding"/>
    <property type="evidence" value="ECO:0007669"/>
    <property type="project" value="UniProtKB-KW"/>
</dbReference>
<dbReference type="PROSITE" id="PS51643">
    <property type="entry name" value="HD_CAS3"/>
    <property type="match status" value="1"/>
</dbReference>
<dbReference type="Pfam" id="PF22590">
    <property type="entry name" value="Cas3-like_C_2"/>
    <property type="match status" value="1"/>
</dbReference>
<dbReference type="InterPro" id="IPR011545">
    <property type="entry name" value="DEAD/DEAH_box_helicase_dom"/>
</dbReference>
<keyword evidence="6" id="KW-0378">Hydrolase</keyword>
<dbReference type="GO" id="GO:0004386">
    <property type="term" value="F:helicase activity"/>
    <property type="evidence" value="ECO:0007669"/>
    <property type="project" value="UniProtKB-KW"/>
</dbReference>
<evidence type="ECO:0000259" key="11">
    <source>
        <dbReference type="PROSITE" id="PS51194"/>
    </source>
</evidence>
<dbReference type="GO" id="GO:0016887">
    <property type="term" value="F:ATP hydrolysis activity"/>
    <property type="evidence" value="ECO:0007669"/>
    <property type="project" value="TreeGrafter"/>
</dbReference>
<dbReference type="PROSITE" id="PS51194">
    <property type="entry name" value="HELICASE_CTER"/>
    <property type="match status" value="1"/>
</dbReference>
<dbReference type="SMART" id="SM00487">
    <property type="entry name" value="DEXDc"/>
    <property type="match status" value="1"/>
</dbReference>
<dbReference type="GO" id="GO:0003677">
    <property type="term" value="F:DNA binding"/>
    <property type="evidence" value="ECO:0007669"/>
    <property type="project" value="TreeGrafter"/>
</dbReference>
<dbReference type="AlphaFoldDB" id="A0A1I3VYP7"/>
<dbReference type="CDD" id="cd09641">
    <property type="entry name" value="Cas3''_I"/>
    <property type="match status" value="1"/>
</dbReference>
<dbReference type="InterPro" id="IPR001650">
    <property type="entry name" value="Helicase_C-like"/>
</dbReference>
<evidence type="ECO:0000313" key="13">
    <source>
        <dbReference type="EMBL" id="SFK00063.1"/>
    </source>
</evidence>
<keyword evidence="3" id="KW-0540">Nuclease</keyword>
<dbReference type="Pfam" id="PF01966">
    <property type="entry name" value="HD"/>
    <property type="match status" value="1"/>
</dbReference>
<evidence type="ECO:0000313" key="14">
    <source>
        <dbReference type="Proteomes" id="UP000199589"/>
    </source>
</evidence>
<dbReference type="NCBIfam" id="TIGR01596">
    <property type="entry name" value="cas3_HD"/>
    <property type="match status" value="1"/>
</dbReference>
<evidence type="ECO:0000256" key="4">
    <source>
        <dbReference type="ARBA" id="ARBA00022723"/>
    </source>
</evidence>
<dbReference type="RefSeq" id="WP_091895959.1">
    <property type="nucleotide sequence ID" value="NZ_FOSJ01000005.1"/>
</dbReference>
<evidence type="ECO:0000256" key="3">
    <source>
        <dbReference type="ARBA" id="ARBA00022722"/>
    </source>
</evidence>
<dbReference type="PROSITE" id="PS51192">
    <property type="entry name" value="HELICASE_ATP_BIND_1"/>
    <property type="match status" value="1"/>
</dbReference>
<evidence type="ECO:0000256" key="6">
    <source>
        <dbReference type="ARBA" id="ARBA00022801"/>
    </source>
</evidence>
<dbReference type="SUPFAM" id="SSF109604">
    <property type="entry name" value="HD-domain/PDEase-like"/>
    <property type="match status" value="1"/>
</dbReference>
<keyword evidence="7" id="KW-0347">Helicase</keyword>
<organism evidence="13 14">
    <name type="scientific">Marinilactibacillus piezotolerans</name>
    <dbReference type="NCBI Taxonomy" id="258723"/>
    <lineage>
        <taxon>Bacteria</taxon>
        <taxon>Bacillati</taxon>
        <taxon>Bacillota</taxon>
        <taxon>Bacilli</taxon>
        <taxon>Lactobacillales</taxon>
        <taxon>Carnobacteriaceae</taxon>
        <taxon>Marinilactibacillus</taxon>
    </lineage>
</organism>
<dbReference type="CDD" id="cd17930">
    <property type="entry name" value="DEXHc_cas3"/>
    <property type="match status" value="1"/>
</dbReference>
<dbReference type="PANTHER" id="PTHR47962:SF5">
    <property type="entry name" value="ATP-DEPENDENT HELICASE LHR-RELATED"/>
    <property type="match status" value="1"/>
</dbReference>
<dbReference type="GO" id="GO:0005524">
    <property type="term" value="F:ATP binding"/>
    <property type="evidence" value="ECO:0007669"/>
    <property type="project" value="UniProtKB-KW"/>
</dbReference>
<dbReference type="InterPro" id="IPR038257">
    <property type="entry name" value="CRISPR-assoc_Cas3_HD_sf"/>
</dbReference>
<evidence type="ECO:0000256" key="8">
    <source>
        <dbReference type="ARBA" id="ARBA00022840"/>
    </source>
</evidence>
<keyword evidence="8" id="KW-0067">ATP-binding</keyword>
<dbReference type="SMART" id="SM00490">
    <property type="entry name" value="HELICc"/>
    <property type="match status" value="1"/>
</dbReference>
<accession>A0A1I3VYP7</accession>
<dbReference type="Pfam" id="PF00270">
    <property type="entry name" value="DEAD"/>
    <property type="match status" value="1"/>
</dbReference>
<feature type="domain" description="HD Cas3-type" evidence="12">
    <location>
        <begin position="11"/>
        <end position="208"/>
    </location>
</feature>
<reference evidence="14" key="1">
    <citation type="submission" date="2016-10" db="EMBL/GenBank/DDBJ databases">
        <authorList>
            <person name="Varghese N."/>
            <person name="Submissions S."/>
        </authorList>
    </citation>
    <scope>NUCLEOTIDE SEQUENCE [LARGE SCALE GENOMIC DNA]</scope>
    <source>
        <strain evidence="14">DSM 16108</strain>
    </source>
</reference>
<proteinExistence type="inferred from homology"/>
<dbReference type="Proteomes" id="UP000199589">
    <property type="component" value="Unassembled WGS sequence"/>
</dbReference>
<dbReference type="EMBL" id="FOSJ01000005">
    <property type="protein sequence ID" value="SFK00063.1"/>
    <property type="molecule type" value="Genomic_DNA"/>
</dbReference>
<dbReference type="InterPro" id="IPR027417">
    <property type="entry name" value="P-loop_NTPase"/>
</dbReference>
<sequence>MEFIAHIRNSENKEIQSVKDHLLEAKSLAEEYGTPLGIKHLTGLAGLLHDLGKATNQFKDYITEAVNNPNNPPKRGSVDHSTAGGKFLYDLYHNENNNPFQKLIAEIVGNAIISHHSYLQDFLSPRLESNYLKRVKEKEIQNYPEIKEYFFNQVMSEEALDEYVGKACEEVRKFVNKITSHNKEGYSEAHLMYLTKFVFSALIDADRTNTRQFEEKSTQTNKLDTVELFKAYYSKLMDKLVTFENKTSSTRIDDLRKQMSEQCEAWGYKESGIYTLSIPTGGGKTLSSFRYALRHAIEHNKKKIIYIVPFTTIIEQNAQEIKKIVKDDEHVLEHHSNVISEFDDSEDFDGTMSMREKVNLAKDNWDTPIVFSTMVQFLDQFYASGARNIRRLHNFADSIIIFDEVQKVPTQCVSLFNEALNYLNFHCNTSILLCTATQPALDYVKHKLDINPEAEIISDIDEVNKQFKRVEIIDKATKNKMNTKDLSHFILENTEKFNNQLVILNTKKVVKELYKELNELLEDYAIYHLSTSMCATHRTEILNEVKLKLENKEKVICVTTQLIEAGVDISFECVIRSLSGLDSIAQAAGRCNRHAEKDIGKVFLVDHGEETTKFLKEIEVGKDITSKMLKDLISNSKNHGGDLLSKQAMNFFFKNFYSKLAPNLEYPIRDIGYSQIDLLMKRVQENEILQEYKSKHGKIPGLFNNNSIGTAAKKFNVINNDTTSILVPYGYGKEIIKELNGFETLSELSNLFKQAQLFSVNLYSHELKQLIQEDALVDYFEGAVLALKESYYSNKYGLNLEGEEELSFNMF</sequence>
<dbReference type="SUPFAM" id="SSF52540">
    <property type="entry name" value="P-loop containing nucleoside triphosphate hydrolases"/>
    <property type="match status" value="1"/>
</dbReference>
<dbReference type="InterPro" id="IPR014001">
    <property type="entry name" value="Helicase_ATP-bd"/>
</dbReference>
<feature type="domain" description="Helicase ATP-binding" evidence="10">
    <location>
        <begin position="265"/>
        <end position="456"/>
    </location>
</feature>
<evidence type="ECO:0000256" key="1">
    <source>
        <dbReference type="ARBA" id="ARBA00006847"/>
    </source>
</evidence>
<feature type="domain" description="Helicase C-terminal" evidence="11">
    <location>
        <begin position="485"/>
        <end position="640"/>
    </location>
</feature>
<evidence type="ECO:0000259" key="12">
    <source>
        <dbReference type="PROSITE" id="PS51643"/>
    </source>
</evidence>
<comment type="similarity">
    <text evidence="2">In the central section; belongs to the CRISPR-associated helicase Cas3 family.</text>
</comment>
<evidence type="ECO:0000256" key="2">
    <source>
        <dbReference type="ARBA" id="ARBA00009046"/>
    </source>
</evidence>
<keyword evidence="9" id="KW-0051">Antiviral defense</keyword>
<dbReference type="GO" id="GO:0004518">
    <property type="term" value="F:nuclease activity"/>
    <property type="evidence" value="ECO:0007669"/>
    <property type="project" value="UniProtKB-KW"/>
</dbReference>
<evidence type="ECO:0000256" key="5">
    <source>
        <dbReference type="ARBA" id="ARBA00022741"/>
    </source>
</evidence>
<keyword evidence="14" id="KW-1185">Reference proteome</keyword>
<comment type="similarity">
    <text evidence="1">In the N-terminal section; belongs to the CRISPR-associated nuclease Cas3-HD family.</text>
</comment>
<name>A0A1I3VYP7_9LACT</name>
<evidence type="ECO:0000256" key="9">
    <source>
        <dbReference type="ARBA" id="ARBA00023118"/>
    </source>
</evidence>
<dbReference type="InterPro" id="IPR052511">
    <property type="entry name" value="ATP-dep_Helicase"/>
</dbReference>
<keyword evidence="5" id="KW-0547">Nucleotide-binding</keyword>
<dbReference type="InterPro" id="IPR006483">
    <property type="entry name" value="CRISPR-assoc_Cas3_HD"/>
</dbReference>
<evidence type="ECO:0000256" key="7">
    <source>
        <dbReference type="ARBA" id="ARBA00022806"/>
    </source>
</evidence>
<dbReference type="InterPro" id="IPR006674">
    <property type="entry name" value="HD_domain"/>
</dbReference>